<feature type="domain" description="HTH tetR-type" evidence="3">
    <location>
        <begin position="6"/>
        <end position="66"/>
    </location>
</feature>
<dbReference type="InterPro" id="IPR009057">
    <property type="entry name" value="Homeodomain-like_sf"/>
</dbReference>
<dbReference type="SUPFAM" id="SSF48498">
    <property type="entry name" value="Tetracyclin repressor-like, C-terminal domain"/>
    <property type="match status" value="1"/>
</dbReference>
<evidence type="ECO:0000313" key="4">
    <source>
        <dbReference type="EMBL" id="GAA1690810.1"/>
    </source>
</evidence>
<dbReference type="InterPro" id="IPR036271">
    <property type="entry name" value="Tet_transcr_reg_TetR-rel_C_sf"/>
</dbReference>
<gene>
    <name evidence="4" type="ORF">GCM10009733_103770</name>
</gene>
<evidence type="ECO:0000256" key="1">
    <source>
        <dbReference type="ARBA" id="ARBA00023125"/>
    </source>
</evidence>
<dbReference type="Pfam" id="PF00440">
    <property type="entry name" value="TetR_N"/>
    <property type="match status" value="1"/>
</dbReference>
<dbReference type="EMBL" id="BAAAMU010000173">
    <property type="protein sequence ID" value="GAA1690810.1"/>
    <property type="molecule type" value="Genomic_DNA"/>
</dbReference>
<organism evidence="4 5">
    <name type="scientific">Nonomuraea maheshkhaliensis</name>
    <dbReference type="NCBI Taxonomy" id="419590"/>
    <lineage>
        <taxon>Bacteria</taxon>
        <taxon>Bacillati</taxon>
        <taxon>Actinomycetota</taxon>
        <taxon>Actinomycetes</taxon>
        <taxon>Streptosporangiales</taxon>
        <taxon>Streptosporangiaceae</taxon>
        <taxon>Nonomuraea</taxon>
    </lineage>
</organism>
<dbReference type="InterPro" id="IPR001647">
    <property type="entry name" value="HTH_TetR"/>
</dbReference>
<feature type="DNA-binding region" description="H-T-H motif" evidence="2">
    <location>
        <begin position="29"/>
        <end position="48"/>
    </location>
</feature>
<dbReference type="InterPro" id="IPR041467">
    <property type="entry name" value="Sco4008_C"/>
</dbReference>
<sequence length="199" mass="21432">MAWDVEGTKRRIYEAALAEFAQHGQEGTTVDRIAKRAQVNRERVYNYFGDKAKLFSVVIRGELDKIANAVPLVITSPADVGEFAGRTFDYQRANPDLARLVLWEGLSDTGGIPDELARTELYAGKAAAVAAAQRAGLIDDAIAPAHLVFLIISLSSYWSAAPQIARMLSGGDASHEAEAARRRAAVVEAARRIATPPAA</sequence>
<dbReference type="SUPFAM" id="SSF46689">
    <property type="entry name" value="Homeodomain-like"/>
    <property type="match status" value="1"/>
</dbReference>
<dbReference type="PROSITE" id="PS50977">
    <property type="entry name" value="HTH_TETR_2"/>
    <property type="match status" value="1"/>
</dbReference>
<accession>A0ABN2HNH5</accession>
<reference evidence="4 5" key="1">
    <citation type="journal article" date="2019" name="Int. J. Syst. Evol. Microbiol.">
        <title>The Global Catalogue of Microorganisms (GCM) 10K type strain sequencing project: providing services to taxonomists for standard genome sequencing and annotation.</title>
        <authorList>
            <consortium name="The Broad Institute Genomics Platform"/>
            <consortium name="The Broad Institute Genome Sequencing Center for Infectious Disease"/>
            <person name="Wu L."/>
            <person name="Ma J."/>
        </authorList>
    </citation>
    <scope>NUCLEOTIDE SEQUENCE [LARGE SCALE GENOMIC DNA]</scope>
    <source>
        <strain evidence="4 5">JCM 13929</strain>
    </source>
</reference>
<comment type="caution">
    <text evidence="4">The sequence shown here is derived from an EMBL/GenBank/DDBJ whole genome shotgun (WGS) entry which is preliminary data.</text>
</comment>
<proteinExistence type="predicted"/>
<dbReference type="RefSeq" id="WP_346114646.1">
    <property type="nucleotide sequence ID" value="NZ_BAAAMU010000173.1"/>
</dbReference>
<evidence type="ECO:0000259" key="3">
    <source>
        <dbReference type="PROSITE" id="PS50977"/>
    </source>
</evidence>
<keyword evidence="1 2" id="KW-0238">DNA-binding</keyword>
<evidence type="ECO:0000313" key="5">
    <source>
        <dbReference type="Proteomes" id="UP001500064"/>
    </source>
</evidence>
<protein>
    <submittedName>
        <fullName evidence="4">TetR family transcriptional regulator</fullName>
    </submittedName>
</protein>
<name>A0ABN2HNH5_9ACTN</name>
<keyword evidence="5" id="KW-1185">Reference proteome</keyword>
<dbReference type="InterPro" id="IPR050109">
    <property type="entry name" value="HTH-type_TetR-like_transc_reg"/>
</dbReference>
<dbReference type="PANTHER" id="PTHR30328:SF54">
    <property type="entry name" value="HTH-TYPE TRANSCRIPTIONAL REPRESSOR SCO4008"/>
    <property type="match status" value="1"/>
</dbReference>
<dbReference type="Proteomes" id="UP001500064">
    <property type="component" value="Unassembled WGS sequence"/>
</dbReference>
<evidence type="ECO:0000256" key="2">
    <source>
        <dbReference type="PROSITE-ProRule" id="PRU00335"/>
    </source>
</evidence>
<dbReference type="Gene3D" id="1.10.357.10">
    <property type="entry name" value="Tetracycline Repressor, domain 2"/>
    <property type="match status" value="1"/>
</dbReference>
<dbReference type="PANTHER" id="PTHR30328">
    <property type="entry name" value="TRANSCRIPTIONAL REPRESSOR"/>
    <property type="match status" value="1"/>
</dbReference>
<dbReference type="Pfam" id="PF17926">
    <property type="entry name" value="TetR_C_21"/>
    <property type="match status" value="1"/>
</dbReference>